<dbReference type="EMBL" id="GBEZ01012195">
    <property type="protein sequence ID" value="JAC73669.1"/>
    <property type="molecule type" value="Transcribed_RNA"/>
</dbReference>
<proteinExistence type="predicted"/>
<reference evidence="1" key="1">
    <citation type="submission" date="2014-05" db="EMBL/GenBank/DDBJ databases">
        <title>The transcriptome of the halophilic microalga Tetraselmis sp. GSL018 isolated from the Great Salt Lake, Utah.</title>
        <authorList>
            <person name="Jinkerson R.E."/>
            <person name="D'Adamo S."/>
            <person name="Posewitz M.C."/>
        </authorList>
    </citation>
    <scope>NUCLEOTIDE SEQUENCE</scope>
    <source>
        <strain evidence="1">GSL018</strain>
    </source>
</reference>
<dbReference type="AlphaFoldDB" id="A0A061RSF2"/>
<evidence type="ECO:0000313" key="1">
    <source>
        <dbReference type="EMBL" id="JAC73669.1"/>
    </source>
</evidence>
<sequence length="54" mass="6146">MVCYEMDKILHASGDKMRSQMPHCATVRSHEIDRQVPRPELCGNSIEAMGEPFL</sequence>
<name>A0A061RSF2_9CHLO</name>
<accession>A0A061RSF2</accession>
<protein>
    <submittedName>
        <fullName evidence="1">Uncharacterized protein</fullName>
    </submittedName>
</protein>
<gene>
    <name evidence="1" type="ORF">TSPGSL018_28212</name>
</gene>
<organism evidence="1">
    <name type="scientific">Tetraselmis sp. GSL018</name>
    <dbReference type="NCBI Taxonomy" id="582737"/>
    <lineage>
        <taxon>Eukaryota</taxon>
        <taxon>Viridiplantae</taxon>
        <taxon>Chlorophyta</taxon>
        <taxon>core chlorophytes</taxon>
        <taxon>Chlorodendrophyceae</taxon>
        <taxon>Chlorodendrales</taxon>
        <taxon>Chlorodendraceae</taxon>
        <taxon>Tetraselmis</taxon>
    </lineage>
</organism>